<organism evidence="2">
    <name type="scientific">Singulisphaera sp. Ch08</name>
    <dbReference type="NCBI Taxonomy" id="3120278"/>
    <lineage>
        <taxon>Bacteria</taxon>
        <taxon>Pseudomonadati</taxon>
        <taxon>Planctomycetota</taxon>
        <taxon>Planctomycetia</taxon>
        <taxon>Isosphaerales</taxon>
        <taxon>Isosphaeraceae</taxon>
        <taxon>Singulisphaera</taxon>
    </lineage>
</organism>
<evidence type="ECO:0000313" key="2">
    <source>
        <dbReference type="EMBL" id="XBH07967.1"/>
    </source>
</evidence>
<accession>A0AAU7CSV1</accession>
<evidence type="ECO:0000259" key="1">
    <source>
        <dbReference type="Pfam" id="PF01493"/>
    </source>
</evidence>
<dbReference type="SUPFAM" id="SSF69336">
    <property type="entry name" value="Alpha subunit of glutamate synthase, C-terminal domain"/>
    <property type="match status" value="1"/>
</dbReference>
<proteinExistence type="predicted"/>
<sequence length="219" mass="22919">MTPPGPALESAVLSIPDIRDYEKINAELVQRLDSGTTRVCLAGAEGQRFLAAGLRGGWNAVIEVEGRAGPELAAELDAPGLTVVCRGPAADGAGRGLRAGRLVILEDAGEGLAYAQQGGIVFAARGAGARAGLNQHGGVLVMLGPIGRLAGERQAGGLIFAFRDQLGLHAGRGRRGGRLIRLSSERIGDDLVEAGDYETFRALLRDFSQWTGSELHDRT</sequence>
<dbReference type="GO" id="GO:0016491">
    <property type="term" value="F:oxidoreductase activity"/>
    <property type="evidence" value="ECO:0007669"/>
    <property type="project" value="InterPro"/>
</dbReference>
<dbReference type="RefSeq" id="WP_406700804.1">
    <property type="nucleotide sequence ID" value="NZ_CP155447.1"/>
</dbReference>
<gene>
    <name evidence="2" type="ORF">V5E97_18615</name>
</gene>
<dbReference type="EMBL" id="CP155447">
    <property type="protein sequence ID" value="XBH07967.1"/>
    <property type="molecule type" value="Genomic_DNA"/>
</dbReference>
<dbReference type="Gene3D" id="2.160.20.60">
    <property type="entry name" value="Glutamate synthase, alpha subunit, C-terminal domain"/>
    <property type="match status" value="1"/>
</dbReference>
<dbReference type="Pfam" id="PF01493">
    <property type="entry name" value="GXGXG"/>
    <property type="match status" value="1"/>
</dbReference>
<dbReference type="AlphaFoldDB" id="A0AAU7CSV1"/>
<dbReference type="InterPro" id="IPR036485">
    <property type="entry name" value="Glu_synth_asu_C_sf"/>
</dbReference>
<reference evidence="2" key="1">
    <citation type="submission" date="2024-05" db="EMBL/GenBank/DDBJ databases">
        <title>Planctomycetes of the genus Singulisphaera possess chitinolytic capabilities.</title>
        <authorList>
            <person name="Ivanova A."/>
        </authorList>
    </citation>
    <scope>NUCLEOTIDE SEQUENCE</scope>
    <source>
        <strain evidence="2">Ch08T</strain>
    </source>
</reference>
<protein>
    <submittedName>
        <fullName evidence="2">Glutamate synthase</fullName>
    </submittedName>
</protein>
<feature type="domain" description="Glutamate synthase alpha subunit C-terminal" evidence="1">
    <location>
        <begin position="40"/>
        <end position="178"/>
    </location>
</feature>
<dbReference type="PANTHER" id="PTHR39673:SF5">
    <property type="entry name" value="TUNGSTEN-CONTAINING FORMYLMETHANOFURAN DEHYDROGENASE 2 SUBUNIT C"/>
    <property type="match status" value="1"/>
</dbReference>
<dbReference type="InterPro" id="IPR002489">
    <property type="entry name" value="Glu_synth_asu_C"/>
</dbReference>
<dbReference type="PANTHER" id="PTHR39673">
    <property type="entry name" value="TUNGSTEN FORMYLMETHANOFURAN DEHYDROGENASE, SUBUNIT C (FWDC)"/>
    <property type="match status" value="1"/>
</dbReference>
<name>A0AAU7CSV1_9BACT</name>